<name>A0A429ZFJ1_9ENTE</name>
<proteinExistence type="predicted"/>
<gene>
    <name evidence="1" type="ORF">CBF36_08690</name>
</gene>
<sequence length="296" mass="33637">MKEMNGKMKKMITNGSHIIQTGASASLAEGMVNGIDHMPTAFLTGALTHIWDLFLKTGNDFSERNMSTRESVKVGALFTLTAQKLNENFESQKSLRTDNFFEPNQFERSSFEEIAEGALMVCQREYEEKKIKYMANLIANISCDETISKEIASQLIRLFESLSYRQLLLLGMVGVGQTLPDDYHYLPKKKEVLDGYNVISIYQELLDLFHKGLIRDIDSNIVTDSTQINLRNTKVIGIGVLLHNLTEITSDNLNESDHIDRMRTLLQVHNYDIPDDLSNINIVLSENKLTVRNRNV</sequence>
<dbReference type="EMBL" id="NGJT01000016">
    <property type="protein sequence ID" value="RST92435.1"/>
    <property type="molecule type" value="Genomic_DNA"/>
</dbReference>
<evidence type="ECO:0000313" key="2">
    <source>
        <dbReference type="Proteomes" id="UP000288490"/>
    </source>
</evidence>
<reference evidence="1 2" key="1">
    <citation type="submission" date="2017-05" db="EMBL/GenBank/DDBJ databases">
        <title>Vagococcus spp. assemblies.</title>
        <authorList>
            <person name="Gulvik C.A."/>
        </authorList>
    </citation>
    <scope>NUCLEOTIDE SEQUENCE [LARGE SCALE GENOMIC DNA]</scope>
    <source>
        <strain evidence="1 2">SS1994</strain>
    </source>
</reference>
<dbReference type="Proteomes" id="UP000288490">
    <property type="component" value="Unassembled WGS sequence"/>
</dbReference>
<comment type="caution">
    <text evidence="1">The sequence shown here is derived from an EMBL/GenBank/DDBJ whole genome shotgun (WGS) entry which is preliminary data.</text>
</comment>
<evidence type="ECO:0000313" key="1">
    <source>
        <dbReference type="EMBL" id="RST92435.1"/>
    </source>
</evidence>
<organism evidence="1 2">
    <name type="scientific">Vagococcus bubulae</name>
    <dbReference type="NCBI Taxonomy" id="1977868"/>
    <lineage>
        <taxon>Bacteria</taxon>
        <taxon>Bacillati</taxon>
        <taxon>Bacillota</taxon>
        <taxon>Bacilli</taxon>
        <taxon>Lactobacillales</taxon>
        <taxon>Enterococcaceae</taxon>
        <taxon>Vagococcus</taxon>
    </lineage>
</organism>
<protein>
    <submittedName>
        <fullName evidence="1">Uncharacterized protein</fullName>
    </submittedName>
</protein>
<dbReference type="RefSeq" id="WP_125958063.1">
    <property type="nucleotide sequence ID" value="NZ_NGJT01000016.1"/>
</dbReference>
<dbReference type="OrthoDB" id="2622308at2"/>
<dbReference type="AlphaFoldDB" id="A0A429ZFJ1"/>
<accession>A0A429ZFJ1</accession>
<keyword evidence="2" id="KW-1185">Reference proteome</keyword>